<dbReference type="Proteomes" id="UP000272464">
    <property type="component" value="Unassembled WGS sequence"/>
</dbReference>
<dbReference type="AlphaFoldDB" id="A0A433XGN3"/>
<protein>
    <recommendedName>
        <fullName evidence="3">Bactofilin</fullName>
    </recommendedName>
</protein>
<dbReference type="RefSeq" id="WP_127198361.1">
    <property type="nucleotide sequence ID" value="NZ_RZNX01000002.1"/>
</dbReference>
<reference evidence="1 2" key="1">
    <citation type="submission" date="2018-12" db="EMBL/GenBank/DDBJ databases">
        <authorList>
            <person name="Sun L."/>
            <person name="Chen Z."/>
        </authorList>
    </citation>
    <scope>NUCLEOTIDE SEQUENCE [LARGE SCALE GENOMIC DNA]</scope>
    <source>
        <strain evidence="1 2">3-5-3</strain>
    </source>
</reference>
<dbReference type="OrthoDB" id="1730007at2"/>
<evidence type="ECO:0008006" key="3">
    <source>
        <dbReference type="Google" id="ProtNLM"/>
    </source>
</evidence>
<evidence type="ECO:0000313" key="1">
    <source>
        <dbReference type="EMBL" id="RUT33245.1"/>
    </source>
</evidence>
<dbReference type="EMBL" id="RZNX01000002">
    <property type="protein sequence ID" value="RUT33245.1"/>
    <property type="molecule type" value="Genomic_DNA"/>
</dbReference>
<comment type="caution">
    <text evidence="1">The sequence shown here is derived from an EMBL/GenBank/DDBJ whole genome shotgun (WGS) entry which is preliminary data.</text>
</comment>
<gene>
    <name evidence="1" type="ORF">EJP77_06205</name>
</gene>
<name>A0A433XGN3_9BACL</name>
<keyword evidence="2" id="KW-1185">Reference proteome</keyword>
<proteinExistence type="predicted"/>
<accession>A0A433XGN3</accession>
<organism evidence="1 2">
    <name type="scientific">Paenibacillus zeisoli</name>
    <dbReference type="NCBI Taxonomy" id="2496267"/>
    <lineage>
        <taxon>Bacteria</taxon>
        <taxon>Bacillati</taxon>
        <taxon>Bacillota</taxon>
        <taxon>Bacilli</taxon>
        <taxon>Bacillales</taxon>
        <taxon>Paenibacillaceae</taxon>
        <taxon>Paenibacillus</taxon>
    </lineage>
</organism>
<sequence>MEQSIRDMKLNGVGQAAGGRYKRVQIDGIGTIGGEVHCEELLCNGQLKLNAPLTAEQITINGTGKITGPVHSGDFRTDGMLNIEEEVRFDKLVINGMFKCGAGARGEHAEIYGTLKLKKDLQCEILEVWGNLQVEGLLNAGTIRLEMIGKCKAREIGGEHIIIRKRGTAPKLLELFSGKLASRLTADVIEGDDIELEHTKARIVRGSRVRIGPGCEIDYVEYKDTYEADPKSDVSQAKHI</sequence>
<evidence type="ECO:0000313" key="2">
    <source>
        <dbReference type="Proteomes" id="UP000272464"/>
    </source>
</evidence>